<proteinExistence type="inferred from homology"/>
<dbReference type="SUPFAM" id="SSF56349">
    <property type="entry name" value="DNA breaking-rejoining enzymes"/>
    <property type="match status" value="1"/>
</dbReference>
<keyword evidence="4" id="KW-0233">DNA recombination</keyword>
<feature type="region of interest" description="Disordered" evidence="5">
    <location>
        <begin position="527"/>
        <end position="567"/>
    </location>
</feature>
<dbReference type="PROSITE" id="PS51898">
    <property type="entry name" value="TYR_RECOMBINASE"/>
    <property type="match status" value="1"/>
</dbReference>
<gene>
    <name evidence="7" type="ORF">WI38_11130</name>
</gene>
<evidence type="ECO:0000256" key="2">
    <source>
        <dbReference type="ARBA" id="ARBA00022908"/>
    </source>
</evidence>
<dbReference type="Proteomes" id="UP000065521">
    <property type="component" value="Unassembled WGS sequence"/>
</dbReference>
<dbReference type="PANTHER" id="PTHR30349">
    <property type="entry name" value="PHAGE INTEGRASE-RELATED"/>
    <property type="match status" value="1"/>
</dbReference>
<evidence type="ECO:0000256" key="3">
    <source>
        <dbReference type="ARBA" id="ARBA00023125"/>
    </source>
</evidence>
<dbReference type="Gene3D" id="1.10.443.10">
    <property type="entry name" value="Intergrase catalytic core"/>
    <property type="match status" value="1"/>
</dbReference>
<feature type="compositionally biased region" description="Low complexity" evidence="5">
    <location>
        <begin position="549"/>
        <end position="562"/>
    </location>
</feature>
<sequence>MASIENRSRIRVTVRNRDDLTRTFSHNADQAIQRYVQTLQSEGLKPRLASLDDHYVVRTRSVAHKNQFLTAHSEAEAIAIKQRIESEQRQGLFIDYAKGHKTTLADLLIRYLRDEAPRDKSFEVLGYKINAWLEDAGLPRQDLADIRDAHPNPCPTVAAMKIRRSTGTRVGQPSETSKFIRKPFAAIVPDDFADYIEERCQVVEPSTVDREIDIFSAVCHIAIDTWRIHVAKNPMDGVRRPRYYNERDRRLKDGEEARLLAAAREEDRAQSIALRLEQLMAAAREDANSATTVYRRKQVIKDARQRYQAEAEETYEHVPMLETFIHFQLMTGARRSETLTLTWSNVNLDGQAAFLPETKNGRPRTLPLRSDLVELVRRLPRTSELVFPIGVDGLRKAWQRICIAAGLTGGDEVRIHDLRHEAISRVAEAGSRTPGGFSLVDLQHFSGHRDTRMLLRYAHLCAGSFAKRLDEAFQVNSPDSTLHRGRLRLKQGASVSLKEVLDDHAPAPSTAPLAYDATPSAQVAKATNAMQSSTSSRESLDAGTRQQTEEPVSSPTSTGSTGNVIRVDFARRVA</sequence>
<evidence type="ECO:0000313" key="7">
    <source>
        <dbReference type="EMBL" id="KUZ92672.1"/>
    </source>
</evidence>
<dbReference type="GO" id="GO:0006310">
    <property type="term" value="P:DNA recombination"/>
    <property type="evidence" value="ECO:0007669"/>
    <property type="project" value="UniProtKB-KW"/>
</dbReference>
<dbReference type="GO" id="GO:0003677">
    <property type="term" value="F:DNA binding"/>
    <property type="evidence" value="ECO:0007669"/>
    <property type="project" value="UniProtKB-KW"/>
</dbReference>
<reference evidence="7 8" key="1">
    <citation type="submission" date="2015-11" db="EMBL/GenBank/DDBJ databases">
        <title>Expanding the genomic diversity of Burkholderia species for the development of highly accurate diagnostics.</title>
        <authorList>
            <person name="Sahl J."/>
            <person name="Keim P."/>
            <person name="Wagner D."/>
        </authorList>
    </citation>
    <scope>NUCLEOTIDE SEQUENCE [LARGE SCALE GENOMIC DNA]</scope>
    <source>
        <strain evidence="7 8">RF32-BP4</strain>
    </source>
</reference>
<comment type="similarity">
    <text evidence="1">Belongs to the 'phage' integrase family.</text>
</comment>
<dbReference type="InterPro" id="IPR050090">
    <property type="entry name" value="Tyrosine_recombinase_XerCD"/>
</dbReference>
<dbReference type="InterPro" id="IPR011010">
    <property type="entry name" value="DNA_brk_join_enz"/>
</dbReference>
<comment type="caution">
    <text evidence="7">The sequence shown here is derived from an EMBL/GenBank/DDBJ whole genome shotgun (WGS) entry which is preliminary data.</text>
</comment>
<dbReference type="AlphaFoldDB" id="A0A102KDU8"/>
<feature type="compositionally biased region" description="Polar residues" evidence="5">
    <location>
        <begin position="528"/>
        <end position="537"/>
    </location>
</feature>
<keyword evidence="3" id="KW-0238">DNA-binding</keyword>
<dbReference type="PANTHER" id="PTHR30349:SF41">
    <property type="entry name" value="INTEGRASE_RECOMBINASE PROTEIN MJ0367-RELATED"/>
    <property type="match status" value="1"/>
</dbReference>
<name>A0A102KDU8_9BURK</name>
<organism evidence="7 8">
    <name type="scientific">Burkholderia ubonensis</name>
    <dbReference type="NCBI Taxonomy" id="101571"/>
    <lineage>
        <taxon>Bacteria</taxon>
        <taxon>Pseudomonadati</taxon>
        <taxon>Pseudomonadota</taxon>
        <taxon>Betaproteobacteria</taxon>
        <taxon>Burkholderiales</taxon>
        <taxon>Burkholderiaceae</taxon>
        <taxon>Burkholderia</taxon>
        <taxon>Burkholderia cepacia complex</taxon>
    </lineage>
</organism>
<dbReference type="GO" id="GO:0015074">
    <property type="term" value="P:DNA integration"/>
    <property type="evidence" value="ECO:0007669"/>
    <property type="project" value="UniProtKB-KW"/>
</dbReference>
<feature type="domain" description="Tyr recombinase" evidence="6">
    <location>
        <begin position="301"/>
        <end position="474"/>
    </location>
</feature>
<evidence type="ECO:0000256" key="4">
    <source>
        <dbReference type="ARBA" id="ARBA00023172"/>
    </source>
</evidence>
<accession>A0A102KDU8</accession>
<evidence type="ECO:0000313" key="8">
    <source>
        <dbReference type="Proteomes" id="UP000065521"/>
    </source>
</evidence>
<evidence type="ECO:0000256" key="1">
    <source>
        <dbReference type="ARBA" id="ARBA00008857"/>
    </source>
</evidence>
<keyword evidence="2" id="KW-0229">DNA integration</keyword>
<dbReference type="Pfam" id="PF00589">
    <property type="entry name" value="Phage_integrase"/>
    <property type="match status" value="1"/>
</dbReference>
<protein>
    <submittedName>
        <fullName evidence="7">Integrase</fullName>
    </submittedName>
</protein>
<dbReference type="CDD" id="cd00796">
    <property type="entry name" value="INT_Rci_Hp1_C"/>
    <property type="match status" value="1"/>
</dbReference>
<dbReference type="InterPro" id="IPR002104">
    <property type="entry name" value="Integrase_catalytic"/>
</dbReference>
<dbReference type="InterPro" id="IPR013762">
    <property type="entry name" value="Integrase-like_cat_sf"/>
</dbReference>
<dbReference type="EMBL" id="LOTN01000021">
    <property type="protein sequence ID" value="KUZ92672.1"/>
    <property type="molecule type" value="Genomic_DNA"/>
</dbReference>
<dbReference type="RefSeq" id="WP_059632602.1">
    <property type="nucleotide sequence ID" value="NZ_LOTK01000026.1"/>
</dbReference>
<evidence type="ECO:0000256" key="5">
    <source>
        <dbReference type="SAM" id="MobiDB-lite"/>
    </source>
</evidence>
<evidence type="ECO:0000259" key="6">
    <source>
        <dbReference type="PROSITE" id="PS51898"/>
    </source>
</evidence>